<evidence type="ECO:0000256" key="4">
    <source>
        <dbReference type="SAM" id="Phobius"/>
    </source>
</evidence>
<proteinExistence type="inferred from homology"/>
<evidence type="ECO:0000256" key="2">
    <source>
        <dbReference type="ARBA" id="ARBA00010742"/>
    </source>
</evidence>
<keyword evidence="4" id="KW-0472">Membrane</keyword>
<feature type="transmembrane region" description="Helical" evidence="4">
    <location>
        <begin position="6"/>
        <end position="23"/>
    </location>
</feature>
<protein>
    <submittedName>
        <fullName evidence="6">ABC transporter substrate-binding protein</fullName>
    </submittedName>
</protein>
<name>A0ABQ3UNG7_9CHLR</name>
<dbReference type="Gene3D" id="3.40.190.10">
    <property type="entry name" value="Periplasmic binding protein-like II"/>
    <property type="match status" value="2"/>
</dbReference>
<gene>
    <name evidence="6" type="ORF">KSB_27710</name>
</gene>
<comment type="subcellular location">
    <subcellularLocation>
        <location evidence="1">Periplasm</location>
    </subcellularLocation>
</comment>
<sequence>MKPSRIIWAVLICAVIAGGLITFNQFTRAKADTGTCIQYGGFSRSVSFIEAQAHGFFAQEGICVTYNQVASSTQQWNTLLAGQYDIISTTADNVVNQYVNNNVPAQVVAGIDQGEGLDLIANTANGIHSIADLKGKTIAVDAPTSGYVFALEKILSANGLSLQNGDYSLQVIGGSLQRYQALKAGTFNGAPVYATILGAPFSEQSHYDANLADLAPFSAYVRTYQGPVVAVTQSYAQANSSVITNFLTAMILGRQFAANPANKATVIADIASSYSISTQIATDVYNDAVQNPATGENFAELVNIPGLMSTIDLRQEFGGFKTTVKSAQLAVPSGSSVYNDQYWIKAFVQAMQQSH</sequence>
<evidence type="ECO:0000313" key="6">
    <source>
        <dbReference type="EMBL" id="GHO54296.1"/>
    </source>
</evidence>
<dbReference type="PANTHER" id="PTHR30024:SF47">
    <property type="entry name" value="TAURINE-BINDING PERIPLASMIC PROTEIN"/>
    <property type="match status" value="1"/>
</dbReference>
<dbReference type="PANTHER" id="PTHR30024">
    <property type="entry name" value="ALIPHATIC SULFONATES-BINDING PROTEIN-RELATED"/>
    <property type="match status" value="1"/>
</dbReference>
<keyword evidence="4" id="KW-1133">Transmembrane helix</keyword>
<evidence type="ECO:0000256" key="1">
    <source>
        <dbReference type="ARBA" id="ARBA00004418"/>
    </source>
</evidence>
<evidence type="ECO:0000313" key="7">
    <source>
        <dbReference type="Proteomes" id="UP000654345"/>
    </source>
</evidence>
<evidence type="ECO:0000259" key="5">
    <source>
        <dbReference type="Pfam" id="PF09084"/>
    </source>
</evidence>
<dbReference type="Pfam" id="PF09084">
    <property type="entry name" value="NMT1"/>
    <property type="match status" value="1"/>
</dbReference>
<keyword evidence="7" id="KW-1185">Reference proteome</keyword>
<dbReference type="SUPFAM" id="SSF53850">
    <property type="entry name" value="Periplasmic binding protein-like II"/>
    <property type="match status" value="1"/>
</dbReference>
<reference evidence="6 7" key="1">
    <citation type="journal article" date="2021" name="Int. J. Syst. Evol. Microbiol.">
        <title>Reticulibacter mediterranei gen. nov., sp. nov., within the new family Reticulibacteraceae fam. nov., and Ktedonospora formicarum gen. nov., sp. nov., Ktedonobacter robiniae sp. nov., Dictyobacter formicarum sp. nov. and Dictyobacter arantiisoli sp. nov., belonging to the class Ktedonobacteria.</title>
        <authorList>
            <person name="Yabe S."/>
            <person name="Zheng Y."/>
            <person name="Wang C.M."/>
            <person name="Sakai Y."/>
            <person name="Abe K."/>
            <person name="Yokota A."/>
            <person name="Donadio S."/>
            <person name="Cavaletti L."/>
            <person name="Monciardini P."/>
        </authorList>
    </citation>
    <scope>NUCLEOTIDE SEQUENCE [LARGE SCALE GENOMIC DNA]</scope>
    <source>
        <strain evidence="6 7">SOSP1-30</strain>
    </source>
</reference>
<comment type="caution">
    <text evidence="6">The sequence shown here is derived from an EMBL/GenBank/DDBJ whole genome shotgun (WGS) entry which is preliminary data.</text>
</comment>
<comment type="similarity">
    <text evidence="2">Belongs to the bacterial solute-binding protein SsuA/TauA family.</text>
</comment>
<evidence type="ECO:0000256" key="3">
    <source>
        <dbReference type="ARBA" id="ARBA00022729"/>
    </source>
</evidence>
<dbReference type="Proteomes" id="UP000654345">
    <property type="component" value="Unassembled WGS sequence"/>
</dbReference>
<dbReference type="RefSeq" id="WP_201371028.1">
    <property type="nucleotide sequence ID" value="NZ_BNJG01000001.1"/>
</dbReference>
<dbReference type="EMBL" id="BNJG01000001">
    <property type="protein sequence ID" value="GHO54296.1"/>
    <property type="molecule type" value="Genomic_DNA"/>
</dbReference>
<keyword evidence="4" id="KW-0812">Transmembrane</keyword>
<accession>A0ABQ3UNG7</accession>
<feature type="domain" description="SsuA/THI5-like" evidence="5">
    <location>
        <begin position="48"/>
        <end position="260"/>
    </location>
</feature>
<organism evidence="6 7">
    <name type="scientific">Ktedonobacter robiniae</name>
    <dbReference type="NCBI Taxonomy" id="2778365"/>
    <lineage>
        <taxon>Bacteria</taxon>
        <taxon>Bacillati</taxon>
        <taxon>Chloroflexota</taxon>
        <taxon>Ktedonobacteria</taxon>
        <taxon>Ktedonobacterales</taxon>
        <taxon>Ktedonobacteraceae</taxon>
        <taxon>Ktedonobacter</taxon>
    </lineage>
</organism>
<keyword evidence="3" id="KW-0732">Signal</keyword>
<dbReference type="InterPro" id="IPR015168">
    <property type="entry name" value="SsuA/THI5"/>
</dbReference>